<gene>
    <name evidence="2" type="ORF">H9831_11460</name>
</gene>
<organism evidence="2 3">
    <name type="scientific">Candidatus Eisenbergiella pullistercoris</name>
    <dbReference type="NCBI Taxonomy" id="2838555"/>
    <lineage>
        <taxon>Bacteria</taxon>
        <taxon>Bacillati</taxon>
        <taxon>Bacillota</taxon>
        <taxon>Clostridia</taxon>
        <taxon>Lachnospirales</taxon>
        <taxon>Lachnospiraceae</taxon>
        <taxon>Eisenbergiella</taxon>
    </lineage>
</organism>
<comment type="caution">
    <text evidence="2">The sequence shown here is derived from an EMBL/GenBank/DDBJ whole genome shotgun (WGS) entry which is preliminary data.</text>
</comment>
<keyword evidence="1" id="KW-0812">Transmembrane</keyword>
<keyword evidence="1" id="KW-0472">Membrane</keyword>
<feature type="transmembrane region" description="Helical" evidence="1">
    <location>
        <begin position="217"/>
        <end position="237"/>
    </location>
</feature>
<evidence type="ECO:0000313" key="2">
    <source>
        <dbReference type="EMBL" id="HIY61274.1"/>
    </source>
</evidence>
<protein>
    <submittedName>
        <fullName evidence="2">ABC transporter permease</fullName>
    </submittedName>
</protein>
<sequence>MYAVVWTEMKKLRRCAAWKAGLLAVLLADLFAFAPVFANDGVRKDFTLVMNNILESNCIYFFPALILLTGGFLARREYADDTLKNLLTVPVSFRKLLLGKLLVLLFMTAAFSVFGWGCGVLLCGVAGLPDLTPLSAVSWMARILLGNLCLFIAVLPLTILSAFDTDAVYACAAAGLVYGTLARVEWAPMNYYPVKAVLILFDPQCGAGYDFVHYSKAGAGITLLAVFLLSAALFLLLRPAVPDRRKPPKKAARKKGW</sequence>
<feature type="transmembrane region" description="Helical" evidence="1">
    <location>
        <begin position="167"/>
        <end position="184"/>
    </location>
</feature>
<accession>A0A9D1YQW2</accession>
<reference evidence="2" key="1">
    <citation type="journal article" date="2021" name="PeerJ">
        <title>Extensive microbial diversity within the chicken gut microbiome revealed by metagenomics and culture.</title>
        <authorList>
            <person name="Gilroy R."/>
            <person name="Ravi A."/>
            <person name="Getino M."/>
            <person name="Pursley I."/>
            <person name="Horton D.L."/>
            <person name="Alikhan N.F."/>
            <person name="Baker D."/>
            <person name="Gharbi K."/>
            <person name="Hall N."/>
            <person name="Watson M."/>
            <person name="Adriaenssens E.M."/>
            <person name="Foster-Nyarko E."/>
            <person name="Jarju S."/>
            <person name="Secka A."/>
            <person name="Antonio M."/>
            <person name="Oren A."/>
            <person name="Chaudhuri R.R."/>
            <person name="La Ragione R."/>
            <person name="Hildebrand F."/>
            <person name="Pallen M.J."/>
        </authorList>
    </citation>
    <scope>NUCLEOTIDE SEQUENCE</scope>
    <source>
        <strain evidence="2">ChiSxjej3B15-24422</strain>
    </source>
</reference>
<dbReference type="Proteomes" id="UP000824007">
    <property type="component" value="Unassembled WGS sequence"/>
</dbReference>
<reference evidence="2" key="2">
    <citation type="submission" date="2021-04" db="EMBL/GenBank/DDBJ databases">
        <authorList>
            <person name="Gilroy R."/>
        </authorList>
    </citation>
    <scope>NUCLEOTIDE SEQUENCE</scope>
    <source>
        <strain evidence="2">ChiSxjej3B15-24422</strain>
    </source>
</reference>
<proteinExistence type="predicted"/>
<keyword evidence="1" id="KW-1133">Transmembrane helix</keyword>
<evidence type="ECO:0000313" key="3">
    <source>
        <dbReference type="Proteomes" id="UP000824007"/>
    </source>
</evidence>
<dbReference type="AlphaFoldDB" id="A0A9D1YQW2"/>
<name>A0A9D1YQW2_9FIRM</name>
<evidence type="ECO:0000256" key="1">
    <source>
        <dbReference type="SAM" id="Phobius"/>
    </source>
</evidence>
<feature type="transmembrane region" description="Helical" evidence="1">
    <location>
        <begin position="54"/>
        <end position="74"/>
    </location>
</feature>
<feature type="transmembrane region" description="Helical" evidence="1">
    <location>
        <begin position="139"/>
        <end position="160"/>
    </location>
</feature>
<feature type="transmembrane region" description="Helical" evidence="1">
    <location>
        <begin position="101"/>
        <end position="127"/>
    </location>
</feature>
<dbReference type="Pfam" id="PF12730">
    <property type="entry name" value="ABC2_membrane_4"/>
    <property type="match status" value="1"/>
</dbReference>
<dbReference type="EMBL" id="DXDD01000142">
    <property type="protein sequence ID" value="HIY61274.1"/>
    <property type="molecule type" value="Genomic_DNA"/>
</dbReference>